<evidence type="ECO:0000313" key="3">
    <source>
        <dbReference type="EMBL" id="HIT41661.1"/>
    </source>
</evidence>
<dbReference type="Pfam" id="PF02272">
    <property type="entry name" value="DHHA1"/>
    <property type="match status" value="1"/>
</dbReference>
<dbReference type="InterPro" id="IPR003156">
    <property type="entry name" value="DHHA1_dom"/>
</dbReference>
<dbReference type="GO" id="GO:0003676">
    <property type="term" value="F:nucleic acid binding"/>
    <property type="evidence" value="ECO:0007669"/>
    <property type="project" value="InterPro"/>
</dbReference>
<dbReference type="Gene3D" id="3.90.1640.10">
    <property type="entry name" value="inorganic pyrophosphatase (n-terminal core)"/>
    <property type="match status" value="1"/>
</dbReference>
<dbReference type="Gene3D" id="3.10.310.30">
    <property type="match status" value="1"/>
</dbReference>
<dbReference type="Proteomes" id="UP000886860">
    <property type="component" value="Unassembled WGS sequence"/>
</dbReference>
<gene>
    <name evidence="3" type="ORF">IAB60_06120</name>
</gene>
<name>A0A9D1GIV9_9FIRM</name>
<dbReference type="PANTHER" id="PTHR47618">
    <property type="entry name" value="BIFUNCTIONAL OLIGORIBONUCLEASE AND PAP PHOSPHATASE NRNA"/>
    <property type="match status" value="1"/>
</dbReference>
<reference evidence="3" key="2">
    <citation type="journal article" date="2021" name="PeerJ">
        <title>Extensive microbial diversity within the chicken gut microbiome revealed by metagenomics and culture.</title>
        <authorList>
            <person name="Gilroy R."/>
            <person name="Ravi A."/>
            <person name="Getino M."/>
            <person name="Pursley I."/>
            <person name="Horton D.L."/>
            <person name="Alikhan N.F."/>
            <person name="Baker D."/>
            <person name="Gharbi K."/>
            <person name="Hall N."/>
            <person name="Watson M."/>
            <person name="Adriaenssens E.M."/>
            <person name="Foster-Nyarko E."/>
            <person name="Jarju S."/>
            <person name="Secka A."/>
            <person name="Antonio M."/>
            <person name="Oren A."/>
            <person name="Chaudhuri R.R."/>
            <person name="La Ragione R."/>
            <person name="Hildebrand F."/>
            <person name="Pallen M.J."/>
        </authorList>
    </citation>
    <scope>NUCLEOTIDE SEQUENCE</scope>
    <source>
        <strain evidence="3">CHK123-3438</strain>
    </source>
</reference>
<accession>A0A9D1GIV9</accession>
<dbReference type="PANTHER" id="PTHR47618:SF1">
    <property type="entry name" value="BIFUNCTIONAL OLIGORIBONUCLEASE AND PAP PHOSPHATASE NRNA"/>
    <property type="match status" value="1"/>
</dbReference>
<dbReference type="InterPro" id="IPR051319">
    <property type="entry name" value="Oligoribo/pAp-PDE_c-di-AMP_PDE"/>
</dbReference>
<dbReference type="SUPFAM" id="SSF64182">
    <property type="entry name" value="DHH phosphoesterases"/>
    <property type="match status" value="1"/>
</dbReference>
<dbReference type="AlphaFoldDB" id="A0A9D1GIV9"/>
<sequence length="327" mass="35780">MTILDKKLEGTGTVLILGHVRPDGDCVGSCLGLLNYLENAYPQTKATVCLEAPAGKFGYMKGFDQIQTIFPQDTSYDLCICLDCSDKERLGAGAAAFQLAKDTLCIDHHITNRNYCAENVVEPNASSTCEVLFGLMDEAKITKETAACLYTGIVHDTGVFRYSCTSSKTMNIAGKLMDKGIDFSSIIDDSFFRKTYVQNQILGRALLESITFLHGKCIFSVVRLKDMDFYGVTSKDLDGIVEQLRVTEGIHCALFLYEVEPQIFKVSMRSNTALDVAKIAGYFGGGGHVKAAGCTMSGSIYDVVNNLSGHIEKQILELEAKEEEKEG</sequence>
<dbReference type="InterPro" id="IPR038763">
    <property type="entry name" value="DHH_sf"/>
</dbReference>
<feature type="domain" description="DDH" evidence="1">
    <location>
        <begin position="14"/>
        <end position="153"/>
    </location>
</feature>
<dbReference type="InterPro" id="IPR001667">
    <property type="entry name" value="DDH_dom"/>
</dbReference>
<evidence type="ECO:0000259" key="2">
    <source>
        <dbReference type="Pfam" id="PF02272"/>
    </source>
</evidence>
<dbReference type="EMBL" id="DVKS01000103">
    <property type="protein sequence ID" value="HIT41661.1"/>
    <property type="molecule type" value="Genomic_DNA"/>
</dbReference>
<reference evidence="3" key="1">
    <citation type="submission" date="2020-10" db="EMBL/GenBank/DDBJ databases">
        <authorList>
            <person name="Gilroy R."/>
        </authorList>
    </citation>
    <scope>NUCLEOTIDE SEQUENCE</scope>
    <source>
        <strain evidence="3">CHK123-3438</strain>
    </source>
</reference>
<evidence type="ECO:0000259" key="1">
    <source>
        <dbReference type="Pfam" id="PF01368"/>
    </source>
</evidence>
<protein>
    <submittedName>
        <fullName evidence="3">Bifunctional oligoribonuclease/PAP phosphatase NrnA</fullName>
    </submittedName>
</protein>
<evidence type="ECO:0000313" key="4">
    <source>
        <dbReference type="Proteomes" id="UP000886860"/>
    </source>
</evidence>
<organism evidence="3 4">
    <name type="scientific">Candidatus Caccovicinus merdipullorum</name>
    <dbReference type="NCBI Taxonomy" id="2840724"/>
    <lineage>
        <taxon>Bacteria</taxon>
        <taxon>Bacillati</taxon>
        <taxon>Bacillota</taxon>
        <taxon>Clostridia</taxon>
        <taxon>Eubacteriales</taxon>
        <taxon>Candidatus Caccovicinus</taxon>
    </lineage>
</organism>
<feature type="domain" description="DHHA1" evidence="2">
    <location>
        <begin position="229"/>
        <end position="306"/>
    </location>
</feature>
<proteinExistence type="predicted"/>
<dbReference type="Pfam" id="PF01368">
    <property type="entry name" value="DHH"/>
    <property type="match status" value="1"/>
</dbReference>
<comment type="caution">
    <text evidence="3">The sequence shown here is derived from an EMBL/GenBank/DDBJ whole genome shotgun (WGS) entry which is preliminary data.</text>
</comment>